<dbReference type="Gene3D" id="3.40.50.2300">
    <property type="match status" value="1"/>
</dbReference>
<dbReference type="OrthoDB" id="10252740at2759"/>
<dbReference type="SMART" id="SM00950">
    <property type="entry name" value="Piwi"/>
    <property type="match status" value="1"/>
</dbReference>
<organism evidence="2 3">
    <name type="scientific">Clohesyomyces aquaticus</name>
    <dbReference type="NCBI Taxonomy" id="1231657"/>
    <lineage>
        <taxon>Eukaryota</taxon>
        <taxon>Fungi</taxon>
        <taxon>Dikarya</taxon>
        <taxon>Ascomycota</taxon>
        <taxon>Pezizomycotina</taxon>
        <taxon>Dothideomycetes</taxon>
        <taxon>Pleosporomycetidae</taxon>
        <taxon>Pleosporales</taxon>
        <taxon>Lindgomycetaceae</taxon>
        <taxon>Clohesyomyces</taxon>
    </lineage>
</organism>
<dbReference type="Pfam" id="PF02171">
    <property type="entry name" value="Piwi"/>
    <property type="match status" value="1"/>
</dbReference>
<protein>
    <submittedName>
        <fullName evidence="2">Ribonuclease H-like domain-containing protein</fullName>
    </submittedName>
</protein>
<name>A0A1Y1Z9S6_9PLEO</name>
<keyword evidence="3" id="KW-1185">Reference proteome</keyword>
<dbReference type="Gene3D" id="3.30.420.10">
    <property type="entry name" value="Ribonuclease H-like superfamily/Ribonuclease H"/>
    <property type="match status" value="1"/>
</dbReference>
<dbReference type="AlphaFoldDB" id="A0A1Y1Z9S6"/>
<dbReference type="STRING" id="1231657.A0A1Y1Z9S6"/>
<reference evidence="2 3" key="1">
    <citation type="submission" date="2016-07" db="EMBL/GenBank/DDBJ databases">
        <title>Pervasive Adenine N6-methylation of Active Genes in Fungi.</title>
        <authorList>
            <consortium name="DOE Joint Genome Institute"/>
            <person name="Mondo S.J."/>
            <person name="Dannebaum R.O."/>
            <person name="Kuo R.C."/>
            <person name="Labutti K."/>
            <person name="Haridas S."/>
            <person name="Kuo A."/>
            <person name="Salamov A."/>
            <person name="Ahrendt S.R."/>
            <person name="Lipzen A."/>
            <person name="Sullivan W."/>
            <person name="Andreopoulos W.B."/>
            <person name="Clum A."/>
            <person name="Lindquist E."/>
            <person name="Daum C."/>
            <person name="Ramamoorthy G.K."/>
            <person name="Gryganskyi A."/>
            <person name="Culley D."/>
            <person name="Magnuson J.K."/>
            <person name="James T.Y."/>
            <person name="O'Malley M.A."/>
            <person name="Stajich J.E."/>
            <person name="Spatafora J.W."/>
            <person name="Visel A."/>
            <person name="Grigoriev I.V."/>
        </authorList>
    </citation>
    <scope>NUCLEOTIDE SEQUENCE [LARGE SCALE GENOMIC DNA]</scope>
    <source>
        <strain evidence="2 3">CBS 115471</strain>
    </source>
</reference>
<accession>A0A1Y1Z9S6</accession>
<evidence type="ECO:0000313" key="2">
    <source>
        <dbReference type="EMBL" id="ORY07012.1"/>
    </source>
</evidence>
<dbReference type="InterPro" id="IPR003165">
    <property type="entry name" value="Piwi"/>
</dbReference>
<dbReference type="SUPFAM" id="SSF53098">
    <property type="entry name" value="Ribonuclease H-like"/>
    <property type="match status" value="1"/>
</dbReference>
<dbReference type="PROSITE" id="PS50822">
    <property type="entry name" value="PIWI"/>
    <property type="match status" value="1"/>
</dbReference>
<dbReference type="Proteomes" id="UP000193144">
    <property type="component" value="Unassembled WGS sequence"/>
</dbReference>
<gene>
    <name evidence="2" type="ORF">BCR34DRAFT_29525</name>
</gene>
<proteinExistence type="predicted"/>
<sequence>MKFNLFILAQKNSLGGGLTTMDTYYHGLQKVMERYGVGEMVFRQDSLWKSRSLDKTELDDGLEQAKTFGANFVLLILNRKSNPIYSAFTDLVDRNYGFHSLCITEAPNWKFAKDQKFPNCKLKPSATKSVPPNEMGQYLGNVAMKVNLKASGTKHFVPDVPKGLEDTLVLEADVTHPSPGFLIGCPSIAAIVGSVDAHCGKFLGSMRLQRKDKKEMIDDVTEMVRERIHDWATENKRLPANILYYRDGVRDGQYAQVKAEELPKICHAFDIEVQAGTWKSSSAKLVSKTRADGCRGSQTTQCSILSRC</sequence>
<dbReference type="GO" id="GO:0003676">
    <property type="term" value="F:nucleic acid binding"/>
    <property type="evidence" value="ECO:0007669"/>
    <property type="project" value="InterPro"/>
</dbReference>
<feature type="domain" description="Piwi" evidence="1">
    <location>
        <begin position="127"/>
        <end position="265"/>
    </location>
</feature>
<evidence type="ECO:0000259" key="1">
    <source>
        <dbReference type="PROSITE" id="PS50822"/>
    </source>
</evidence>
<comment type="caution">
    <text evidence="2">The sequence shown here is derived from an EMBL/GenBank/DDBJ whole genome shotgun (WGS) entry which is preliminary data.</text>
</comment>
<evidence type="ECO:0000313" key="3">
    <source>
        <dbReference type="Proteomes" id="UP000193144"/>
    </source>
</evidence>
<dbReference type="PANTHER" id="PTHR22891">
    <property type="entry name" value="EUKARYOTIC TRANSLATION INITIATION FACTOR 2C"/>
    <property type="match status" value="1"/>
</dbReference>
<dbReference type="InterPro" id="IPR012337">
    <property type="entry name" value="RNaseH-like_sf"/>
</dbReference>
<dbReference type="InterPro" id="IPR036397">
    <property type="entry name" value="RNaseH_sf"/>
</dbReference>
<dbReference type="EMBL" id="MCFA01000112">
    <property type="protein sequence ID" value="ORY07012.1"/>
    <property type="molecule type" value="Genomic_DNA"/>
</dbReference>